<evidence type="ECO:0000313" key="2">
    <source>
        <dbReference type="WBParaSite" id="PDA_v2.g16143.t1"/>
    </source>
</evidence>
<organism evidence="1 2">
    <name type="scientific">Panagrolaimus davidi</name>
    <dbReference type="NCBI Taxonomy" id="227884"/>
    <lineage>
        <taxon>Eukaryota</taxon>
        <taxon>Metazoa</taxon>
        <taxon>Ecdysozoa</taxon>
        <taxon>Nematoda</taxon>
        <taxon>Chromadorea</taxon>
        <taxon>Rhabditida</taxon>
        <taxon>Tylenchina</taxon>
        <taxon>Panagrolaimomorpha</taxon>
        <taxon>Panagrolaimoidea</taxon>
        <taxon>Panagrolaimidae</taxon>
        <taxon>Panagrolaimus</taxon>
    </lineage>
</organism>
<dbReference type="Proteomes" id="UP000887578">
    <property type="component" value="Unplaced"/>
</dbReference>
<proteinExistence type="predicted"/>
<keyword evidence="1" id="KW-1185">Reference proteome</keyword>
<protein>
    <submittedName>
        <fullName evidence="2">Uncharacterized protein</fullName>
    </submittedName>
</protein>
<accession>A0A914PDA6</accession>
<name>A0A914PDA6_9BILA</name>
<sequence>MPPSLNNDILKDICKTISYNGRLADALKFALSGSGPLNTFMQLLTTVKSVEFMHDGVRALFNWATYYLYFQSNCYSNGLCAKILSYSSELTIFVDNLDSQHIDLLLGWANKENLSKVCIEYDGRAANFLEPMLHL</sequence>
<reference evidence="2" key="1">
    <citation type="submission" date="2022-11" db="UniProtKB">
        <authorList>
            <consortium name="WormBaseParasite"/>
        </authorList>
    </citation>
    <scope>IDENTIFICATION</scope>
</reference>
<dbReference type="WBParaSite" id="PDA_v2.g16143.t1">
    <property type="protein sequence ID" value="PDA_v2.g16143.t1"/>
    <property type="gene ID" value="PDA_v2.g16143"/>
</dbReference>
<evidence type="ECO:0000313" key="1">
    <source>
        <dbReference type="Proteomes" id="UP000887578"/>
    </source>
</evidence>
<dbReference type="AlphaFoldDB" id="A0A914PDA6"/>